<dbReference type="EMBL" id="JAPVEB010000010">
    <property type="protein sequence ID" value="KAJ5255831.1"/>
    <property type="molecule type" value="Genomic_DNA"/>
</dbReference>
<evidence type="ECO:0000256" key="1">
    <source>
        <dbReference type="SAM" id="MobiDB-lite"/>
    </source>
</evidence>
<keyword evidence="3" id="KW-1185">Reference proteome</keyword>
<accession>A0ABQ8W5E9</accession>
<feature type="compositionally biased region" description="Low complexity" evidence="1">
    <location>
        <begin position="17"/>
        <end position="28"/>
    </location>
</feature>
<sequence length="80" mass="8649">MSNNEVEARRAVTAAIASSGSAAVGQVVDTGRSSQQKRQQNRELKAAQLAREKRIAMLKKPKAKAPLVSSYCSEKINFTS</sequence>
<evidence type="ECO:0008006" key="4">
    <source>
        <dbReference type="Google" id="ProtNLM"/>
    </source>
</evidence>
<feature type="region of interest" description="Disordered" evidence="1">
    <location>
        <begin position="17"/>
        <end position="45"/>
    </location>
</feature>
<gene>
    <name evidence="2" type="ORF">N7505_010982</name>
</gene>
<reference evidence="2 3" key="1">
    <citation type="journal article" date="2023" name="IMA Fungus">
        <title>Comparative genomic study of the Penicillium genus elucidates a diverse pangenome and 15 lateral gene transfer events.</title>
        <authorList>
            <person name="Petersen C."/>
            <person name="Sorensen T."/>
            <person name="Nielsen M.R."/>
            <person name="Sondergaard T.E."/>
            <person name="Sorensen J.L."/>
            <person name="Fitzpatrick D.A."/>
            <person name="Frisvad J.C."/>
            <person name="Nielsen K.L."/>
        </authorList>
    </citation>
    <scope>NUCLEOTIDE SEQUENCE [LARGE SCALE GENOMIC DNA]</scope>
    <source>
        <strain evidence="2 3">IBT 3361</strain>
    </source>
</reference>
<dbReference type="Proteomes" id="UP001220256">
    <property type="component" value="Unassembled WGS sequence"/>
</dbReference>
<evidence type="ECO:0000313" key="2">
    <source>
        <dbReference type="EMBL" id="KAJ5255831.1"/>
    </source>
</evidence>
<name>A0ABQ8W5E9_PENCH</name>
<comment type="caution">
    <text evidence="2">The sequence shown here is derived from an EMBL/GenBank/DDBJ whole genome shotgun (WGS) entry which is preliminary data.</text>
</comment>
<protein>
    <recommendedName>
        <fullName evidence="4">Small EDRK-rich factor-like N-terminal domain-containing protein</fullName>
    </recommendedName>
</protein>
<organism evidence="2 3">
    <name type="scientific">Penicillium chrysogenum</name>
    <name type="common">Penicillium notatum</name>
    <dbReference type="NCBI Taxonomy" id="5076"/>
    <lineage>
        <taxon>Eukaryota</taxon>
        <taxon>Fungi</taxon>
        <taxon>Dikarya</taxon>
        <taxon>Ascomycota</taxon>
        <taxon>Pezizomycotina</taxon>
        <taxon>Eurotiomycetes</taxon>
        <taxon>Eurotiomycetidae</taxon>
        <taxon>Eurotiales</taxon>
        <taxon>Aspergillaceae</taxon>
        <taxon>Penicillium</taxon>
        <taxon>Penicillium chrysogenum species complex</taxon>
    </lineage>
</organism>
<proteinExistence type="predicted"/>
<evidence type="ECO:0000313" key="3">
    <source>
        <dbReference type="Proteomes" id="UP001220256"/>
    </source>
</evidence>